<protein>
    <submittedName>
        <fullName evidence="3">CRISPR type III-B/RAMP module RAMP protein Cmr4</fullName>
    </submittedName>
</protein>
<gene>
    <name evidence="3" type="ORF">DNFV4_00470</name>
</gene>
<organism evidence="3 4">
    <name type="scientific">Nitrospira tepida</name>
    <dbReference type="NCBI Taxonomy" id="2973512"/>
    <lineage>
        <taxon>Bacteria</taxon>
        <taxon>Pseudomonadati</taxon>
        <taxon>Nitrospirota</taxon>
        <taxon>Nitrospiria</taxon>
        <taxon>Nitrospirales</taxon>
        <taxon>Nitrospiraceae</taxon>
        <taxon>Nitrospira</taxon>
    </lineage>
</organism>
<reference evidence="3" key="1">
    <citation type="submission" date="2022-10" db="EMBL/GenBank/DDBJ databases">
        <authorList>
            <person name="Koch H."/>
        </authorList>
    </citation>
    <scope>NUCLEOTIDE SEQUENCE</scope>
    <source>
        <strain evidence="3">DNF</strain>
    </source>
</reference>
<name>A0AA86MW32_9BACT</name>
<dbReference type="AlphaFoldDB" id="A0AA86MW32"/>
<dbReference type="RefSeq" id="WP_289267052.1">
    <property type="nucleotide sequence ID" value="NZ_OX365700.1"/>
</dbReference>
<dbReference type="PANTHER" id="PTHR36700">
    <property type="entry name" value="CRISPR SYSTEM CMR SUBUNIT CMR4"/>
    <property type="match status" value="1"/>
</dbReference>
<evidence type="ECO:0000256" key="1">
    <source>
        <dbReference type="ARBA" id="ARBA00023118"/>
    </source>
</evidence>
<dbReference type="GO" id="GO:0051607">
    <property type="term" value="P:defense response to virus"/>
    <property type="evidence" value="ECO:0007669"/>
    <property type="project" value="UniProtKB-KW"/>
</dbReference>
<keyword evidence="4" id="KW-1185">Reference proteome</keyword>
<feature type="domain" description="CRISPR type III-associated protein" evidence="2">
    <location>
        <begin position="10"/>
        <end position="310"/>
    </location>
</feature>
<dbReference type="InterPro" id="IPR005537">
    <property type="entry name" value="RAMP_III_fam"/>
</dbReference>
<dbReference type="Proteomes" id="UP001179121">
    <property type="component" value="Chromosome"/>
</dbReference>
<dbReference type="InterPro" id="IPR013410">
    <property type="entry name" value="CRISPR-assoc_RAMP_Cmr4"/>
</dbReference>
<dbReference type="KEGG" id="nti:DNFV4_00470"/>
<keyword evidence="1" id="KW-0051">Antiviral defense</keyword>
<dbReference type="NCBIfam" id="TIGR02580">
    <property type="entry name" value="cas_RAMP_Cmr4"/>
    <property type="match status" value="1"/>
</dbReference>
<dbReference type="PANTHER" id="PTHR36700:SF1">
    <property type="entry name" value="CRISPR SYSTEM CMR SUBUNIT CMR4"/>
    <property type="match status" value="1"/>
</dbReference>
<accession>A0AA86MW32</accession>
<proteinExistence type="predicted"/>
<sequence>MFEKRAILFLYAVSPVHMGAGQAIGVIDNPIQRERHTGHPCFAGSGIKGAVRHGFEVLANGKVQDRPLKELITLLFGPEDRAAELYAGAVSFGDAQLVVFPVRSLKGGYVYATCPQALARAQRLLQSVGVSVNWPALPPVREGECLVANPALLSQRQINSRPTDVLHLEAFEYTAKDKQSAHLKTIAEDLPQKAIPDGNGYGFFREKLKTDLVVLSDTDFAYFVQHATLVEPHVRIEDNTGTAADGGLFYTENLPPESLLIAPLLASETRTGKSKDGDVPAGEVLAKVTNVINGQLLQIGGDATTGRGLVVASIVEGR</sequence>
<evidence type="ECO:0000313" key="3">
    <source>
        <dbReference type="EMBL" id="CAI4030046.1"/>
    </source>
</evidence>
<dbReference type="EMBL" id="OX365700">
    <property type="protein sequence ID" value="CAI4030046.1"/>
    <property type="molecule type" value="Genomic_DNA"/>
</dbReference>
<dbReference type="Pfam" id="PF03787">
    <property type="entry name" value="RAMPs"/>
    <property type="match status" value="1"/>
</dbReference>
<evidence type="ECO:0000259" key="2">
    <source>
        <dbReference type="Pfam" id="PF03787"/>
    </source>
</evidence>
<evidence type="ECO:0000313" key="4">
    <source>
        <dbReference type="Proteomes" id="UP001179121"/>
    </source>
</evidence>